<feature type="non-terminal residue" evidence="1">
    <location>
        <position position="167"/>
    </location>
</feature>
<dbReference type="AlphaFoldDB" id="A0A4Y2PVM8"/>
<proteinExistence type="predicted"/>
<evidence type="ECO:0000313" key="2">
    <source>
        <dbReference type="Proteomes" id="UP000499080"/>
    </source>
</evidence>
<gene>
    <name evidence="1" type="ORF">AVEN_103383_1</name>
</gene>
<dbReference type="Proteomes" id="UP000499080">
    <property type="component" value="Unassembled WGS sequence"/>
</dbReference>
<sequence>MMAYYHANPERYEKTNLLIKAANDKNFFAGIDFSAFEALRSPLVSLVVLKCQTDTKSKPGFACDFLLFGRFEDFKPFSAWPCSIRSWTATASLILFFLHRLLRVRAVINTPHEIDASFILTTNLFIFLFYYFDTIPEGLVRLSGYVLNVMLKGYFCICRVSTKVLLP</sequence>
<protein>
    <submittedName>
        <fullName evidence="1">Uncharacterized protein</fullName>
    </submittedName>
</protein>
<comment type="caution">
    <text evidence="1">The sequence shown here is derived from an EMBL/GenBank/DDBJ whole genome shotgun (WGS) entry which is preliminary data.</text>
</comment>
<organism evidence="1 2">
    <name type="scientific">Araneus ventricosus</name>
    <name type="common">Orbweaver spider</name>
    <name type="synonym">Epeira ventricosa</name>
    <dbReference type="NCBI Taxonomy" id="182803"/>
    <lineage>
        <taxon>Eukaryota</taxon>
        <taxon>Metazoa</taxon>
        <taxon>Ecdysozoa</taxon>
        <taxon>Arthropoda</taxon>
        <taxon>Chelicerata</taxon>
        <taxon>Arachnida</taxon>
        <taxon>Araneae</taxon>
        <taxon>Araneomorphae</taxon>
        <taxon>Entelegynae</taxon>
        <taxon>Araneoidea</taxon>
        <taxon>Araneidae</taxon>
        <taxon>Araneus</taxon>
    </lineage>
</organism>
<reference evidence="1 2" key="1">
    <citation type="journal article" date="2019" name="Sci. Rep.">
        <title>Orb-weaving spider Araneus ventricosus genome elucidates the spidroin gene catalogue.</title>
        <authorList>
            <person name="Kono N."/>
            <person name="Nakamura H."/>
            <person name="Ohtoshi R."/>
            <person name="Moran D.A.P."/>
            <person name="Shinohara A."/>
            <person name="Yoshida Y."/>
            <person name="Fujiwara M."/>
            <person name="Mori M."/>
            <person name="Tomita M."/>
            <person name="Arakawa K."/>
        </authorList>
    </citation>
    <scope>NUCLEOTIDE SEQUENCE [LARGE SCALE GENOMIC DNA]</scope>
</reference>
<accession>A0A4Y2PVM8</accession>
<dbReference type="EMBL" id="BGPR01134805">
    <property type="protein sequence ID" value="GBN54297.1"/>
    <property type="molecule type" value="Genomic_DNA"/>
</dbReference>
<keyword evidence="2" id="KW-1185">Reference proteome</keyword>
<evidence type="ECO:0000313" key="1">
    <source>
        <dbReference type="EMBL" id="GBN54297.1"/>
    </source>
</evidence>
<name>A0A4Y2PVM8_ARAVE</name>